<protein>
    <submittedName>
        <fullName evidence="3">Uncharacterized protein</fullName>
    </submittedName>
</protein>
<keyword evidence="4" id="KW-1185">Reference proteome</keyword>
<dbReference type="OrthoDB" id="6348963at2759"/>
<organism evidence="3 4">
    <name type="scientific">Folsomia candida</name>
    <name type="common">Springtail</name>
    <dbReference type="NCBI Taxonomy" id="158441"/>
    <lineage>
        <taxon>Eukaryota</taxon>
        <taxon>Metazoa</taxon>
        <taxon>Ecdysozoa</taxon>
        <taxon>Arthropoda</taxon>
        <taxon>Hexapoda</taxon>
        <taxon>Collembola</taxon>
        <taxon>Entomobryomorpha</taxon>
        <taxon>Isotomoidea</taxon>
        <taxon>Isotomidae</taxon>
        <taxon>Proisotominae</taxon>
        <taxon>Folsomia</taxon>
    </lineage>
</organism>
<evidence type="ECO:0000313" key="4">
    <source>
        <dbReference type="Proteomes" id="UP000198287"/>
    </source>
</evidence>
<accession>A0A226E4P5</accession>
<gene>
    <name evidence="3" type="ORF">Fcan01_12615</name>
</gene>
<evidence type="ECO:0000313" key="3">
    <source>
        <dbReference type="EMBL" id="OXA52712.1"/>
    </source>
</evidence>
<feature type="signal peptide" evidence="2">
    <location>
        <begin position="1"/>
        <end position="21"/>
    </location>
</feature>
<comment type="caution">
    <text evidence="3">The sequence shown here is derived from an EMBL/GenBank/DDBJ whole genome shotgun (WGS) entry which is preliminary data.</text>
</comment>
<dbReference type="EMBL" id="LNIX01000006">
    <property type="protein sequence ID" value="OXA52712.1"/>
    <property type="molecule type" value="Genomic_DNA"/>
</dbReference>
<evidence type="ECO:0000256" key="2">
    <source>
        <dbReference type="SAM" id="SignalP"/>
    </source>
</evidence>
<feature type="chain" id="PRO_5012013899" evidence="2">
    <location>
        <begin position="22"/>
        <end position="201"/>
    </location>
</feature>
<name>A0A226E4P5_FOLCA</name>
<reference evidence="3 4" key="1">
    <citation type="submission" date="2015-12" db="EMBL/GenBank/DDBJ databases">
        <title>The genome of Folsomia candida.</title>
        <authorList>
            <person name="Faddeeva A."/>
            <person name="Derks M.F."/>
            <person name="Anvar Y."/>
            <person name="Smit S."/>
            <person name="Van Straalen N."/>
            <person name="Roelofs D."/>
        </authorList>
    </citation>
    <scope>NUCLEOTIDE SEQUENCE [LARGE SCALE GENOMIC DNA]</scope>
    <source>
        <strain evidence="3 4">VU population</strain>
        <tissue evidence="3">Whole body</tissue>
    </source>
</reference>
<dbReference type="AlphaFoldDB" id="A0A226E4P5"/>
<feature type="region of interest" description="Disordered" evidence="1">
    <location>
        <begin position="62"/>
        <end position="82"/>
    </location>
</feature>
<sequence length="201" mass="23107">MVGWQLVCLFCMTLWRMEVWAGPTNRHYAEGRIIYNPSHLLDYPQAHDNTEAQNSTQQLPVEESGFSGFPEKNESKRKSGAIKTTRIRRTPTGFSARGFHEEVFDRDFGHFSPVKRRPESDASGFYGDTFSGGFGEFETMKRKMPSYGFKAMSKMDQGMMDPRYLLMPQQRLMDGKRSPEMTKSGFHSDVFNNGFGEFHPM</sequence>
<keyword evidence="2" id="KW-0732">Signal</keyword>
<proteinExistence type="predicted"/>
<dbReference type="Proteomes" id="UP000198287">
    <property type="component" value="Unassembled WGS sequence"/>
</dbReference>
<evidence type="ECO:0000256" key="1">
    <source>
        <dbReference type="SAM" id="MobiDB-lite"/>
    </source>
</evidence>